<dbReference type="AlphaFoldDB" id="A0A9P7B7T9"/>
<proteinExistence type="predicted"/>
<organism evidence="1 2">
    <name type="scientific">Rhodotorula mucilaginosa</name>
    <name type="common">Yeast</name>
    <name type="synonym">Rhodotorula rubra</name>
    <dbReference type="NCBI Taxonomy" id="5537"/>
    <lineage>
        <taxon>Eukaryota</taxon>
        <taxon>Fungi</taxon>
        <taxon>Dikarya</taxon>
        <taxon>Basidiomycota</taxon>
        <taxon>Pucciniomycotina</taxon>
        <taxon>Microbotryomycetes</taxon>
        <taxon>Sporidiobolales</taxon>
        <taxon>Sporidiobolaceae</taxon>
        <taxon>Rhodotorula</taxon>
    </lineage>
</organism>
<sequence length="258" mass="29152">MPGGRLDLDKPSVQDRRMLLTVVAQLGSLIEPSAEYNAPTTHKSRLQECAEAVLNLWARPLLAFVSRHRIVCWFKDARPDFELESRIKAWQYTDWVDEAANASIRFAEVLETSSDPTLVCVPANAIPNPIAYVTWRHKVICLAVTIVLGFELKKNLKSNIMETQTTLRQAGARGGRQDLYRDLQDWYCLLLRQLTEAHYHTLSYCQAEAWDLWIMDMWATAQSVRKLVPSLDAQDAGAAEQQRICVAAESVASSFLTS</sequence>
<accession>A0A9P7B7T9</accession>
<evidence type="ECO:0000313" key="1">
    <source>
        <dbReference type="EMBL" id="KAG0662801.1"/>
    </source>
</evidence>
<keyword evidence="2" id="KW-1185">Reference proteome</keyword>
<reference evidence="1 2" key="1">
    <citation type="submission" date="2020-11" db="EMBL/GenBank/DDBJ databases">
        <title>Kefir isolates.</title>
        <authorList>
            <person name="Marcisauskas S."/>
            <person name="Kim Y."/>
            <person name="Blasche S."/>
        </authorList>
    </citation>
    <scope>NUCLEOTIDE SEQUENCE [LARGE SCALE GENOMIC DNA]</scope>
    <source>
        <strain evidence="1 2">KR</strain>
    </source>
</reference>
<dbReference type="Proteomes" id="UP000777482">
    <property type="component" value="Unassembled WGS sequence"/>
</dbReference>
<dbReference type="EMBL" id="PUHQ01000024">
    <property type="protein sequence ID" value="KAG0662801.1"/>
    <property type="molecule type" value="Genomic_DNA"/>
</dbReference>
<gene>
    <name evidence="1" type="ORF">C6P46_003114</name>
</gene>
<evidence type="ECO:0000313" key="2">
    <source>
        <dbReference type="Proteomes" id="UP000777482"/>
    </source>
</evidence>
<name>A0A9P7B7T9_RHOMI</name>
<comment type="caution">
    <text evidence="1">The sequence shown here is derived from an EMBL/GenBank/DDBJ whole genome shotgun (WGS) entry which is preliminary data.</text>
</comment>
<protein>
    <submittedName>
        <fullName evidence="1">Uncharacterized protein</fullName>
    </submittedName>
</protein>